<accession>A0AA37MLZ6</accession>
<dbReference type="Pfam" id="PF17132">
    <property type="entry name" value="Glyco_hydro_106"/>
    <property type="match status" value="1"/>
</dbReference>
<reference evidence="6" key="1">
    <citation type="submission" date="2021-08" db="EMBL/GenBank/DDBJ databases">
        <title>Prevotella lacticifex sp. nov., isolated from rumen of cow.</title>
        <authorList>
            <person name="Shinkai T."/>
            <person name="Ikeyama N."/>
            <person name="Kumagai M."/>
            <person name="Ohmori H."/>
            <person name="Sakamoto M."/>
            <person name="Ohkuma M."/>
            <person name="Mitsumori M."/>
        </authorList>
    </citation>
    <scope>NUCLEOTIDE SEQUENCE</scope>
    <source>
        <strain evidence="6">DSM 11371</strain>
    </source>
</reference>
<dbReference type="EMBL" id="BPTR01000001">
    <property type="protein sequence ID" value="GJG28372.1"/>
    <property type="molecule type" value="Genomic_DNA"/>
</dbReference>
<dbReference type="InterPro" id="IPR000743">
    <property type="entry name" value="Glyco_hydro_28"/>
</dbReference>
<comment type="caution">
    <text evidence="6">The sequence shown here is derived from an EMBL/GenBank/DDBJ whole genome shotgun (WGS) entry which is preliminary data.</text>
</comment>
<dbReference type="Gene3D" id="2.160.20.10">
    <property type="entry name" value="Single-stranded right-handed beta-helix, Pectin lyase-like"/>
    <property type="match status" value="1"/>
</dbReference>
<proteinExistence type="inferred from homology"/>
<evidence type="ECO:0000256" key="5">
    <source>
        <dbReference type="SAM" id="SignalP"/>
    </source>
</evidence>
<dbReference type="SUPFAM" id="SSF51126">
    <property type="entry name" value="Pectin lyase-like"/>
    <property type="match status" value="1"/>
</dbReference>
<keyword evidence="2 4" id="KW-0378">Hydrolase</keyword>
<dbReference type="SMART" id="SM00710">
    <property type="entry name" value="PbH1"/>
    <property type="match status" value="5"/>
</dbReference>
<evidence type="ECO:0000256" key="1">
    <source>
        <dbReference type="ARBA" id="ARBA00008834"/>
    </source>
</evidence>
<organism evidence="6 7">
    <name type="scientific">Segatella bryantii</name>
    <name type="common">Prevotella bryantii</name>
    <dbReference type="NCBI Taxonomy" id="77095"/>
    <lineage>
        <taxon>Bacteria</taxon>
        <taxon>Pseudomonadati</taxon>
        <taxon>Bacteroidota</taxon>
        <taxon>Bacteroidia</taxon>
        <taxon>Bacteroidales</taxon>
        <taxon>Prevotellaceae</taxon>
        <taxon>Segatella</taxon>
    </lineage>
</organism>
<evidence type="ECO:0000256" key="2">
    <source>
        <dbReference type="ARBA" id="ARBA00022801"/>
    </source>
</evidence>
<evidence type="ECO:0000313" key="6">
    <source>
        <dbReference type="EMBL" id="GJG28372.1"/>
    </source>
</evidence>
<dbReference type="Pfam" id="PF00295">
    <property type="entry name" value="Glyco_hydro_28"/>
    <property type="match status" value="1"/>
</dbReference>
<dbReference type="PROSITE" id="PS00502">
    <property type="entry name" value="POLYGALACTURONASE"/>
    <property type="match status" value="1"/>
</dbReference>
<dbReference type="InterPro" id="IPR053161">
    <property type="entry name" value="Ulvan_degrading_GH"/>
</dbReference>
<gene>
    <name evidence="6" type="ORF">PRRU23_20720</name>
</gene>
<dbReference type="PANTHER" id="PTHR36848">
    <property type="entry name" value="DNA-BINDING PROTEIN (PUTATIVE SECRETED PROTEIN)-RELATED"/>
    <property type="match status" value="1"/>
</dbReference>
<evidence type="ECO:0000313" key="7">
    <source>
        <dbReference type="Proteomes" id="UP000887043"/>
    </source>
</evidence>
<dbReference type="InterPro" id="IPR029062">
    <property type="entry name" value="Class_I_gatase-like"/>
</dbReference>
<name>A0AA37MLZ6_SEGBR</name>
<dbReference type="PANTHER" id="PTHR36848:SF2">
    <property type="entry name" value="SECRETED PROTEIN"/>
    <property type="match status" value="1"/>
</dbReference>
<dbReference type="GO" id="GO:0005975">
    <property type="term" value="P:carbohydrate metabolic process"/>
    <property type="evidence" value="ECO:0007669"/>
    <property type="project" value="InterPro"/>
</dbReference>
<sequence>MKNYLHKFILGCLLSASAVCAEAQNLHDFINPPADKCNHVILGWDGEINQQVIHKDLDEIQAKGFRNVIIEPGYHMGIEYLSKQWFANVKMMAEACKARNMKMWIIDEGKYPSGMAGGKFSKLRPDLCMQALVKDGDSVKAVRRSSNTRCVNNPTGGKDEKNSLCDYLDPKAVDQFIAWTHEEYKRTLGPLLGTTVLGFRGDEPAFQRVPWTTDIIDIFRAKKGYDPTPYLSYIIQNERQSIAFPYLKSNLKENRQLSENEIIKIKAAKADYWDVWSERFANNFFAKPAEWCKQHGVKSITHLDKDDDLPWCIKLSGEPFRLLNKVQIPGIDVIWTQIWPGNPDTEFPRLASSTAHLYNKERAFSESFAAWRAPLDTRTAKYVVDYQIARGINFFEFMFWMSKSGAHGYMAEPGMKALNDYVNRATYMMQLGKANAQVALYVPIPTLWMGNNKAYDQMKAIGYLLTTHQYDFDFVTDDALDEAITPVNGKLINKSGQQYHTLIIPTADVITAKAWRQIKEFAARGGKVVYWGDIPTQMSTRNFQELTAIQPIQTALQLKDTVWTDQLRNYLPAAQLQIIGEANDSIVYTSRKVGKNHIFFVMNQRQKDENLMLELNCMGDVELWDAITGKTTALSATVVGNKMRINLPIEGWGSKIIVVKRRSQEYNLKKYATIQQAIDQAHTDGGGVVVVPKGKYQSGAIFLTRGVDLKLEKGAVLTSIVDTTLYPIIETRWEGRMKKARAAFINVDDNEDCRVYGPGLIDAQGLKWKKIGWSVYGRPKVICFNRCDGGELRDVAFRNQSFWCLHILYTHGFTVHGIRIDAEDYIPSSDGIDIDSSTGISITDSHIKAYDDCISIKSGKGVDGRRINQYAGQIKIENCHFDYGHGGVAIGSEVSGDIKDVLVANCDMKGENWNPIRFKSQPSRGGVIENITFDNIAIAKAQNMISVQMAWRMKGEDEPAYSPLTQLKNIVIRNITGTADNAGVIEGYPDAPIKRDAIRFENCLIKVKKPLMIKNADVDLSGFTCKLYKK</sequence>
<dbReference type="InterPro" id="IPR012334">
    <property type="entry name" value="Pectin_lyas_fold"/>
</dbReference>
<dbReference type="Proteomes" id="UP000887043">
    <property type="component" value="Unassembled WGS sequence"/>
</dbReference>
<feature type="signal peptide" evidence="5">
    <location>
        <begin position="1"/>
        <end position="23"/>
    </location>
</feature>
<evidence type="ECO:0000256" key="4">
    <source>
        <dbReference type="RuleBase" id="RU361169"/>
    </source>
</evidence>
<dbReference type="InterPro" id="IPR006626">
    <property type="entry name" value="PbH1"/>
</dbReference>
<keyword evidence="3 4" id="KW-0326">Glycosidase</keyword>
<protein>
    <recommendedName>
        <fullName evidence="8">Glycoside hydrolase</fullName>
    </recommendedName>
</protein>
<dbReference type="InterPro" id="IPR011050">
    <property type="entry name" value="Pectin_lyase_fold/virulence"/>
</dbReference>
<evidence type="ECO:0000256" key="3">
    <source>
        <dbReference type="ARBA" id="ARBA00023295"/>
    </source>
</evidence>
<evidence type="ECO:0008006" key="8">
    <source>
        <dbReference type="Google" id="ProtNLM"/>
    </source>
</evidence>
<dbReference type="Gene3D" id="3.40.50.880">
    <property type="match status" value="1"/>
</dbReference>
<keyword evidence="5" id="KW-0732">Signal</keyword>
<dbReference type="AlphaFoldDB" id="A0AA37MLZ6"/>
<dbReference type="GO" id="GO:0004650">
    <property type="term" value="F:polygalacturonase activity"/>
    <property type="evidence" value="ECO:0007669"/>
    <property type="project" value="InterPro"/>
</dbReference>
<comment type="similarity">
    <text evidence="1 4">Belongs to the glycosyl hydrolase 28 family.</text>
</comment>
<dbReference type="RefSeq" id="WP_006283099.1">
    <property type="nucleotide sequence ID" value="NZ_BPTR01000001.1"/>
</dbReference>
<feature type="chain" id="PRO_5041308710" description="Glycoside hydrolase" evidence="5">
    <location>
        <begin position="24"/>
        <end position="1030"/>
    </location>
</feature>